<evidence type="ECO:0000259" key="6">
    <source>
        <dbReference type="Pfam" id="PF00271"/>
    </source>
</evidence>
<evidence type="ECO:0000313" key="7">
    <source>
        <dbReference type="EMBL" id="KAH1130182.1"/>
    </source>
</evidence>
<dbReference type="Gene3D" id="3.40.50.300">
    <property type="entry name" value="P-loop containing nucleotide triphosphate hydrolases"/>
    <property type="match status" value="1"/>
</dbReference>
<keyword evidence="3 5" id="KW-0067">ATP-binding</keyword>
<comment type="similarity">
    <text evidence="5">Belongs to the DEAD box helicase family.</text>
</comment>
<dbReference type="GO" id="GO:0003724">
    <property type="term" value="F:RNA helicase activity"/>
    <property type="evidence" value="ECO:0007669"/>
    <property type="project" value="UniProtKB-EC"/>
</dbReference>
<dbReference type="GO" id="GO:0005524">
    <property type="term" value="F:ATP binding"/>
    <property type="evidence" value="ECO:0007669"/>
    <property type="project" value="UniProtKB-UniRule"/>
</dbReference>
<proteinExistence type="inferred from homology"/>
<dbReference type="SUPFAM" id="SSF52540">
    <property type="entry name" value="P-loop containing nucleoside triphosphate hydrolases"/>
    <property type="match status" value="1"/>
</dbReference>
<sequence>MNVRFIQRKTPSHSAKVSDEFRKSKGLILVTSNLPAGVDYPDVTLVIQVGAPSNRAQYIHRLGGTGHGKKAQGMLLLAPYGRISFYLASRIWQLQRLLCLWWIQTLIEKYG</sequence>
<evidence type="ECO:0000256" key="1">
    <source>
        <dbReference type="ARBA" id="ARBA00022741"/>
    </source>
</evidence>
<comment type="caution">
    <text evidence="7">The sequence shown here is derived from an EMBL/GenBank/DDBJ whole genome shotgun (WGS) entry which is preliminary data.</text>
</comment>
<dbReference type="InterPro" id="IPR027417">
    <property type="entry name" value="P-loop_NTPase"/>
</dbReference>
<dbReference type="InterPro" id="IPR001650">
    <property type="entry name" value="Helicase_C-like"/>
</dbReference>
<evidence type="ECO:0000256" key="4">
    <source>
        <dbReference type="ARBA" id="ARBA00022884"/>
    </source>
</evidence>
<evidence type="ECO:0000313" key="8">
    <source>
        <dbReference type="Proteomes" id="UP000828251"/>
    </source>
</evidence>
<keyword evidence="2 5" id="KW-0378">Hydrolase</keyword>
<comment type="function">
    <text evidence="5">RNA helicase.</text>
</comment>
<dbReference type="EMBL" id="JAIQCV010000001">
    <property type="protein sequence ID" value="KAH1130182.1"/>
    <property type="molecule type" value="Genomic_DNA"/>
</dbReference>
<accession>A0A9D3WHY5</accession>
<evidence type="ECO:0000256" key="2">
    <source>
        <dbReference type="ARBA" id="ARBA00022801"/>
    </source>
</evidence>
<dbReference type="OrthoDB" id="1727240at2759"/>
<name>A0A9D3WHY5_9ROSI</name>
<dbReference type="EC" id="3.6.4.13" evidence="5"/>
<dbReference type="GO" id="GO:0003723">
    <property type="term" value="F:RNA binding"/>
    <property type="evidence" value="ECO:0007669"/>
    <property type="project" value="UniProtKB-UniRule"/>
</dbReference>
<dbReference type="Proteomes" id="UP000828251">
    <property type="component" value="Unassembled WGS sequence"/>
</dbReference>
<evidence type="ECO:0000256" key="3">
    <source>
        <dbReference type="ARBA" id="ARBA00022840"/>
    </source>
</evidence>
<dbReference type="PANTHER" id="PTHR24031">
    <property type="entry name" value="RNA HELICASE"/>
    <property type="match status" value="1"/>
</dbReference>
<feature type="domain" description="Helicase C-terminal" evidence="6">
    <location>
        <begin position="8"/>
        <end position="66"/>
    </location>
</feature>
<reference evidence="7 8" key="1">
    <citation type="journal article" date="2021" name="Plant Biotechnol. J.">
        <title>Multi-omics assisted identification of the key and species-specific regulatory components of drought-tolerant mechanisms in Gossypium stocksii.</title>
        <authorList>
            <person name="Yu D."/>
            <person name="Ke L."/>
            <person name="Zhang D."/>
            <person name="Wu Y."/>
            <person name="Sun Y."/>
            <person name="Mei J."/>
            <person name="Sun J."/>
            <person name="Sun Y."/>
        </authorList>
    </citation>
    <scope>NUCLEOTIDE SEQUENCE [LARGE SCALE GENOMIC DNA]</scope>
    <source>
        <strain evidence="8">cv. E1</strain>
        <tissue evidence="7">Leaf</tissue>
    </source>
</reference>
<keyword evidence="8" id="KW-1185">Reference proteome</keyword>
<keyword evidence="5" id="KW-0347">Helicase</keyword>
<organism evidence="7 8">
    <name type="scientific">Gossypium stocksii</name>
    <dbReference type="NCBI Taxonomy" id="47602"/>
    <lineage>
        <taxon>Eukaryota</taxon>
        <taxon>Viridiplantae</taxon>
        <taxon>Streptophyta</taxon>
        <taxon>Embryophyta</taxon>
        <taxon>Tracheophyta</taxon>
        <taxon>Spermatophyta</taxon>
        <taxon>Magnoliopsida</taxon>
        <taxon>eudicotyledons</taxon>
        <taxon>Gunneridae</taxon>
        <taxon>Pentapetalae</taxon>
        <taxon>rosids</taxon>
        <taxon>malvids</taxon>
        <taxon>Malvales</taxon>
        <taxon>Malvaceae</taxon>
        <taxon>Malvoideae</taxon>
        <taxon>Gossypium</taxon>
    </lineage>
</organism>
<keyword evidence="4 5" id="KW-0694">RNA-binding</keyword>
<protein>
    <recommendedName>
        <fullName evidence="5">ATP-dependent RNA helicase</fullName>
        <ecNumber evidence="5">3.6.4.13</ecNumber>
    </recommendedName>
</protein>
<dbReference type="AlphaFoldDB" id="A0A9D3WHY5"/>
<keyword evidence="1 5" id="KW-0547">Nucleotide-binding</keyword>
<evidence type="ECO:0000256" key="5">
    <source>
        <dbReference type="RuleBase" id="RU365068"/>
    </source>
</evidence>
<dbReference type="Pfam" id="PF00271">
    <property type="entry name" value="Helicase_C"/>
    <property type="match status" value="1"/>
</dbReference>
<comment type="catalytic activity">
    <reaction evidence="5">
        <text>ATP + H2O = ADP + phosphate + H(+)</text>
        <dbReference type="Rhea" id="RHEA:13065"/>
        <dbReference type="ChEBI" id="CHEBI:15377"/>
        <dbReference type="ChEBI" id="CHEBI:15378"/>
        <dbReference type="ChEBI" id="CHEBI:30616"/>
        <dbReference type="ChEBI" id="CHEBI:43474"/>
        <dbReference type="ChEBI" id="CHEBI:456216"/>
        <dbReference type="EC" id="3.6.4.13"/>
    </reaction>
</comment>
<dbReference type="GO" id="GO:0016787">
    <property type="term" value="F:hydrolase activity"/>
    <property type="evidence" value="ECO:0007669"/>
    <property type="project" value="UniProtKB-KW"/>
</dbReference>
<gene>
    <name evidence="7" type="ORF">J1N35_001560</name>
</gene>
<comment type="domain">
    <text evidence="5">The Q motif is unique to and characteristic of the DEAD box family of RNA helicases and controls ATP binding and hydrolysis.</text>
</comment>